<sequence>MNTNNHNGRLIIASILILLSILFSLFNISFILGITFNFGSIFLLLLIGLFGLRFALPTVLFTYFIPIIFLNGSAYEILPLLEVITVGLIVKKLKGSSLFVPDLIFWLVFGPLAFLVYNQISPEQDLLEAIPFSIAFMVTNGLFNALIADIMITYFPLNRWLEKDSSGSYLVNLYKILFHMVIIAVIVPFVISGGVSTVNVYERTRVSSEQLAKTSVGSIESDLSKWSSEDILHLKLNGVIHIGYLKDLIRKYTNETNYHVVITDKQQNIVTSNLPNKSSKEVSRFGRTSQTMEAGRLYETLPPKNKHTTELERWASGYLTYEKYNELTGLTIFILIPIYHFQEIIYEDFLNQFQFILMFTGVFFIIAFVINRLFVRTLSQLSEATTGLPSKLEKMESINWPKTFIKELKIVIDNFKDMSINLKGMFQEVHTINQKLEIQARDLIKSEEELYQFAYYDPLTKLPNRLHFQKFLAELIKKSDRNKDMFAILFLDLNRFKQVNDTLGHEAGDKLLQIISNRIKSLEHDDMKVFRLGGDEFVAIINGITNVNDISDTTNQILQIIKAPIELKDNTLYIGASIGISIFPDDGEDIGTLVKNADMAMYSSKEEGGQQARFFKKRMEESFTEKMLLDHGLHEALQDNQFELYYQPKINSSTGKISGMEALIRWNHPKFGTISPATFIPLAEDLGLIVDIDRWCINQACKQLKFWQDKGYAKVPVAVNLSAKNFHQTDLIKTLTDILEKTGLEPQYLNLEITESIFIREIDHVIEKIKQIHRLGISISIDDFGIGYSSLNHLLNLPIQEIKLDQFFVRDINQNKRKEAIVKTIVLMAHELNLNVVAEGVETIEELDTLRQFQCNEFQGYFFSKPLTADKLIHYIKQHS</sequence>
<dbReference type="InterPro" id="IPR000160">
    <property type="entry name" value="GGDEF_dom"/>
</dbReference>
<keyword evidence="5" id="KW-1185">Reference proteome</keyword>
<dbReference type="PROSITE" id="PS50883">
    <property type="entry name" value="EAL"/>
    <property type="match status" value="1"/>
</dbReference>
<gene>
    <name evidence="4" type="ORF">J2S19_003772</name>
</gene>
<dbReference type="EMBL" id="JAUSUD010000021">
    <property type="protein sequence ID" value="MDQ0232461.1"/>
    <property type="molecule type" value="Genomic_DNA"/>
</dbReference>
<feature type="transmembrane region" description="Helical" evidence="1">
    <location>
        <begin position="12"/>
        <end position="32"/>
    </location>
</feature>
<proteinExistence type="predicted"/>
<dbReference type="InterPro" id="IPR043128">
    <property type="entry name" value="Rev_trsase/Diguanyl_cyclase"/>
</dbReference>
<organism evidence="4 5">
    <name type="scientific">Metabacillus malikii</name>
    <dbReference type="NCBI Taxonomy" id="1504265"/>
    <lineage>
        <taxon>Bacteria</taxon>
        <taxon>Bacillati</taxon>
        <taxon>Bacillota</taxon>
        <taxon>Bacilli</taxon>
        <taxon>Bacillales</taxon>
        <taxon>Bacillaceae</taxon>
        <taxon>Metabacillus</taxon>
    </lineage>
</organism>
<feature type="transmembrane region" description="Helical" evidence="1">
    <location>
        <begin position="129"/>
        <end position="156"/>
    </location>
</feature>
<dbReference type="Pfam" id="PF00563">
    <property type="entry name" value="EAL"/>
    <property type="match status" value="1"/>
</dbReference>
<dbReference type="Gene3D" id="3.20.20.450">
    <property type="entry name" value="EAL domain"/>
    <property type="match status" value="1"/>
</dbReference>
<feature type="transmembrane region" description="Helical" evidence="1">
    <location>
        <begin position="176"/>
        <end position="201"/>
    </location>
</feature>
<evidence type="ECO:0000259" key="3">
    <source>
        <dbReference type="PROSITE" id="PS50887"/>
    </source>
</evidence>
<evidence type="ECO:0000313" key="4">
    <source>
        <dbReference type="EMBL" id="MDQ0232461.1"/>
    </source>
</evidence>
<feature type="transmembrane region" description="Helical" evidence="1">
    <location>
        <begin position="353"/>
        <end position="374"/>
    </location>
</feature>
<dbReference type="SMART" id="SM00267">
    <property type="entry name" value="GGDEF"/>
    <property type="match status" value="1"/>
</dbReference>
<dbReference type="InterPro" id="IPR029787">
    <property type="entry name" value="Nucleotide_cyclase"/>
</dbReference>
<dbReference type="PROSITE" id="PS50887">
    <property type="entry name" value="GGDEF"/>
    <property type="match status" value="1"/>
</dbReference>
<reference evidence="4 5" key="1">
    <citation type="submission" date="2023-07" db="EMBL/GenBank/DDBJ databases">
        <title>Genomic Encyclopedia of Type Strains, Phase IV (KMG-IV): sequencing the most valuable type-strain genomes for metagenomic binning, comparative biology and taxonomic classification.</title>
        <authorList>
            <person name="Goeker M."/>
        </authorList>
    </citation>
    <scope>NUCLEOTIDE SEQUENCE [LARGE SCALE GENOMIC DNA]</scope>
    <source>
        <strain evidence="4 5">DSM 29005</strain>
    </source>
</reference>
<evidence type="ECO:0000256" key="1">
    <source>
        <dbReference type="SAM" id="Phobius"/>
    </source>
</evidence>
<evidence type="ECO:0000259" key="2">
    <source>
        <dbReference type="PROSITE" id="PS50883"/>
    </source>
</evidence>
<dbReference type="CDD" id="cd01948">
    <property type="entry name" value="EAL"/>
    <property type="match status" value="1"/>
</dbReference>
<dbReference type="RefSeq" id="WP_307344472.1">
    <property type="nucleotide sequence ID" value="NZ_JAUSUD010000021.1"/>
</dbReference>
<comment type="caution">
    <text evidence="4">The sequence shown here is derived from an EMBL/GenBank/DDBJ whole genome shotgun (WGS) entry which is preliminary data.</text>
</comment>
<name>A0ABT9ZKZ6_9BACI</name>
<keyword evidence="1" id="KW-0812">Transmembrane</keyword>
<dbReference type="SUPFAM" id="SSF141868">
    <property type="entry name" value="EAL domain-like"/>
    <property type="match status" value="1"/>
</dbReference>
<keyword evidence="1" id="KW-0472">Membrane</keyword>
<feature type="domain" description="GGDEF" evidence="3">
    <location>
        <begin position="484"/>
        <end position="617"/>
    </location>
</feature>
<dbReference type="NCBIfam" id="TIGR00254">
    <property type="entry name" value="GGDEF"/>
    <property type="match status" value="1"/>
</dbReference>
<protein>
    <submittedName>
        <fullName evidence="4">Diguanylate cyclase (GGDEF)-like protein</fullName>
    </submittedName>
</protein>
<dbReference type="InterPro" id="IPR001633">
    <property type="entry name" value="EAL_dom"/>
</dbReference>
<feature type="domain" description="EAL" evidence="2">
    <location>
        <begin position="626"/>
        <end position="880"/>
    </location>
</feature>
<keyword evidence="1" id="KW-1133">Transmembrane helix</keyword>
<dbReference type="InterPro" id="IPR052155">
    <property type="entry name" value="Biofilm_reg_signaling"/>
</dbReference>
<feature type="transmembrane region" description="Helical" evidence="1">
    <location>
        <begin position="96"/>
        <end position="117"/>
    </location>
</feature>
<dbReference type="SMART" id="SM00052">
    <property type="entry name" value="EAL"/>
    <property type="match status" value="1"/>
</dbReference>
<dbReference type="InterPro" id="IPR035919">
    <property type="entry name" value="EAL_sf"/>
</dbReference>
<dbReference type="Gene3D" id="3.30.70.270">
    <property type="match status" value="1"/>
</dbReference>
<dbReference type="CDD" id="cd01949">
    <property type="entry name" value="GGDEF"/>
    <property type="match status" value="1"/>
</dbReference>
<accession>A0ABT9ZKZ6</accession>
<feature type="transmembrane region" description="Helical" evidence="1">
    <location>
        <begin position="63"/>
        <end position="90"/>
    </location>
</feature>
<dbReference type="SUPFAM" id="SSF55073">
    <property type="entry name" value="Nucleotide cyclase"/>
    <property type="match status" value="1"/>
</dbReference>
<dbReference type="PANTHER" id="PTHR44757">
    <property type="entry name" value="DIGUANYLATE CYCLASE DGCP"/>
    <property type="match status" value="1"/>
</dbReference>
<evidence type="ECO:0000313" key="5">
    <source>
        <dbReference type="Proteomes" id="UP001234495"/>
    </source>
</evidence>
<dbReference type="Pfam" id="PF00990">
    <property type="entry name" value="GGDEF"/>
    <property type="match status" value="1"/>
</dbReference>
<feature type="transmembrane region" description="Helical" evidence="1">
    <location>
        <begin position="38"/>
        <end position="56"/>
    </location>
</feature>
<dbReference type="Proteomes" id="UP001234495">
    <property type="component" value="Unassembled WGS sequence"/>
</dbReference>
<dbReference type="PANTHER" id="PTHR44757:SF2">
    <property type="entry name" value="BIOFILM ARCHITECTURE MAINTENANCE PROTEIN MBAA"/>
    <property type="match status" value="1"/>
</dbReference>